<dbReference type="InterPro" id="IPR013325">
    <property type="entry name" value="RNA_pol_sigma_r2"/>
</dbReference>
<comment type="similarity">
    <text evidence="1">Belongs to the sigma-70 factor family. ECF subfamily.</text>
</comment>
<reference evidence="7 8" key="1">
    <citation type="submission" date="2021-03" db="EMBL/GenBank/DDBJ databases">
        <title>novel species isolated from a fishpond in China.</title>
        <authorList>
            <person name="Lu H."/>
            <person name="Cai Z."/>
        </authorList>
    </citation>
    <scope>NUCLEOTIDE SEQUENCE [LARGE SCALE GENOMIC DNA]</scope>
    <source>
        <strain evidence="7 8">H41</strain>
    </source>
</reference>
<dbReference type="InterPro" id="IPR039425">
    <property type="entry name" value="RNA_pol_sigma-70-like"/>
</dbReference>
<comment type="caution">
    <text evidence="7">The sequence shown here is derived from an EMBL/GenBank/DDBJ whole genome shotgun (WGS) entry which is preliminary data.</text>
</comment>
<dbReference type="Gene3D" id="1.10.10.10">
    <property type="entry name" value="Winged helix-like DNA-binding domain superfamily/Winged helix DNA-binding domain"/>
    <property type="match status" value="1"/>
</dbReference>
<dbReference type="InterPro" id="IPR013249">
    <property type="entry name" value="RNA_pol_sigma70_r4_t2"/>
</dbReference>
<proteinExistence type="inferred from homology"/>
<dbReference type="Proteomes" id="UP000664317">
    <property type="component" value="Unassembled WGS sequence"/>
</dbReference>
<accession>A0ABS3C6Q3</accession>
<dbReference type="Pfam" id="PF08281">
    <property type="entry name" value="Sigma70_r4_2"/>
    <property type="match status" value="1"/>
</dbReference>
<feature type="domain" description="RNA polymerase sigma-70 region 2" evidence="5">
    <location>
        <begin position="24"/>
        <end position="91"/>
    </location>
</feature>
<feature type="domain" description="RNA polymerase sigma factor 70 region 4 type 2" evidence="6">
    <location>
        <begin position="129"/>
        <end position="175"/>
    </location>
</feature>
<dbReference type="SUPFAM" id="SSF88659">
    <property type="entry name" value="Sigma3 and sigma4 domains of RNA polymerase sigma factors"/>
    <property type="match status" value="1"/>
</dbReference>
<evidence type="ECO:0000256" key="2">
    <source>
        <dbReference type="ARBA" id="ARBA00023015"/>
    </source>
</evidence>
<evidence type="ECO:0000256" key="1">
    <source>
        <dbReference type="ARBA" id="ARBA00010641"/>
    </source>
</evidence>
<evidence type="ECO:0000256" key="4">
    <source>
        <dbReference type="ARBA" id="ARBA00023163"/>
    </source>
</evidence>
<keyword evidence="2" id="KW-0805">Transcription regulation</keyword>
<keyword evidence="3" id="KW-0731">Sigma factor</keyword>
<dbReference type="PANTHER" id="PTHR43133:SF51">
    <property type="entry name" value="RNA POLYMERASE SIGMA FACTOR"/>
    <property type="match status" value="1"/>
</dbReference>
<gene>
    <name evidence="7" type="ORF">J0A68_17165</name>
</gene>
<dbReference type="RefSeq" id="WP_206579464.1">
    <property type="nucleotide sequence ID" value="NZ_JAFKCT010000008.1"/>
</dbReference>
<keyword evidence="8" id="KW-1185">Reference proteome</keyword>
<dbReference type="InterPro" id="IPR014284">
    <property type="entry name" value="RNA_pol_sigma-70_dom"/>
</dbReference>
<dbReference type="SUPFAM" id="SSF88946">
    <property type="entry name" value="Sigma2 domain of RNA polymerase sigma factors"/>
    <property type="match status" value="1"/>
</dbReference>
<dbReference type="EMBL" id="JAFKCT010000008">
    <property type="protein sequence ID" value="MBN7812688.1"/>
    <property type="molecule type" value="Genomic_DNA"/>
</dbReference>
<dbReference type="InterPro" id="IPR007627">
    <property type="entry name" value="RNA_pol_sigma70_r2"/>
</dbReference>
<dbReference type="NCBIfam" id="TIGR02937">
    <property type="entry name" value="sigma70-ECF"/>
    <property type="match status" value="1"/>
</dbReference>
<dbReference type="Pfam" id="PF04542">
    <property type="entry name" value="Sigma70_r2"/>
    <property type="match status" value="1"/>
</dbReference>
<protein>
    <submittedName>
        <fullName evidence="7">RNA polymerase sigma factor</fullName>
    </submittedName>
</protein>
<evidence type="ECO:0000256" key="3">
    <source>
        <dbReference type="ARBA" id="ARBA00023082"/>
    </source>
</evidence>
<dbReference type="Gene3D" id="1.10.1740.10">
    <property type="match status" value="1"/>
</dbReference>
<sequence length="191" mass="22045">MQFLEDNHYIELARQGDTKAFGSLVQKHQRLVYTLALRMLKNTEEAQEAAQDTFVKVYQSLGSFEGKSKFTTWMYRVVYNECAGRLRKTKRQLTWIEDLMEKSGEPADFLDGLEILQRDERAALVKKGIELLTPAEAVVLTLFYFEELSIKEIVSITGHTESNVKVQLFRGRKHLEENLKKLSSKELIGLL</sequence>
<name>A0ABS3C6Q3_9BACT</name>
<organism evidence="7 8">
    <name type="scientific">Algoriphagus oliviformis</name>
    <dbReference type="NCBI Taxonomy" id="2811231"/>
    <lineage>
        <taxon>Bacteria</taxon>
        <taxon>Pseudomonadati</taxon>
        <taxon>Bacteroidota</taxon>
        <taxon>Cytophagia</taxon>
        <taxon>Cytophagales</taxon>
        <taxon>Cyclobacteriaceae</taxon>
        <taxon>Algoriphagus</taxon>
    </lineage>
</organism>
<dbReference type="InterPro" id="IPR013324">
    <property type="entry name" value="RNA_pol_sigma_r3/r4-like"/>
</dbReference>
<evidence type="ECO:0000313" key="7">
    <source>
        <dbReference type="EMBL" id="MBN7812688.1"/>
    </source>
</evidence>
<evidence type="ECO:0000313" key="8">
    <source>
        <dbReference type="Proteomes" id="UP000664317"/>
    </source>
</evidence>
<dbReference type="PANTHER" id="PTHR43133">
    <property type="entry name" value="RNA POLYMERASE ECF-TYPE SIGMA FACTO"/>
    <property type="match status" value="1"/>
</dbReference>
<evidence type="ECO:0000259" key="5">
    <source>
        <dbReference type="Pfam" id="PF04542"/>
    </source>
</evidence>
<keyword evidence="4" id="KW-0804">Transcription</keyword>
<evidence type="ECO:0000259" key="6">
    <source>
        <dbReference type="Pfam" id="PF08281"/>
    </source>
</evidence>
<dbReference type="InterPro" id="IPR036388">
    <property type="entry name" value="WH-like_DNA-bd_sf"/>
</dbReference>